<dbReference type="PANTHER" id="PTHR41534">
    <property type="entry name" value="BLR3401 PROTEIN"/>
    <property type="match status" value="1"/>
</dbReference>
<reference evidence="6 8" key="5">
    <citation type="submission" date="2021-12" db="EMBL/GenBank/DDBJ databases">
        <title>Genomic and phenotypic characterization of three Burkholderia contaminans isolates recovered from different sources.</title>
        <authorList>
            <person name="Lopez De Volder A."/>
            <person name="Fan Y."/>
            <person name="Nunvar J."/>
            <person name="Herrera T."/>
            <person name="Timp W."/>
            <person name="Degrossi J."/>
        </authorList>
    </citation>
    <scope>NUCLEOTIDE SEQUENCE [LARGE SCALE GENOMIC DNA]</scope>
    <source>
        <strain evidence="6 8">LMG 23361</strain>
    </source>
</reference>
<dbReference type="Proteomes" id="UP000664048">
    <property type="component" value="Unassembled WGS sequence"/>
</dbReference>
<reference evidence="4" key="3">
    <citation type="submission" date="2021-01" db="EMBL/GenBank/DDBJ databases">
        <title>Outbreak of Burkholderia contaminns endophthalmitis traced to a clinical ventilation system.</title>
        <authorList>
            <person name="Lipuma J."/>
            <person name="Spilker T."/>
            <person name="Kratholm J."/>
        </authorList>
    </citation>
    <scope>NUCLEOTIDE SEQUENCE</scope>
    <source>
        <strain evidence="4">HI4954</strain>
    </source>
</reference>
<evidence type="ECO:0000256" key="2">
    <source>
        <dbReference type="ARBA" id="ARBA00023002"/>
    </source>
</evidence>
<evidence type="ECO:0000313" key="8">
    <source>
        <dbReference type="Proteomes" id="UP001220209"/>
    </source>
</evidence>
<accession>A0A250LGZ8</accession>
<evidence type="ECO:0000313" key="5">
    <source>
        <dbReference type="EMBL" id="MBO1834656.1"/>
    </source>
</evidence>
<evidence type="ECO:0000313" key="3">
    <source>
        <dbReference type="EMBL" id="BBA43854.1"/>
    </source>
</evidence>
<proteinExistence type="inferred from homology"/>
<reference evidence="3" key="1">
    <citation type="journal article" date="2016" name="Biosci. Biotechnol. Biochem.">
        <title>Bioconversion of AHX to AOH by resting cells of Burkholderia contaminans CH-1.</title>
        <authorList>
            <person name="Choi J.H."/>
            <person name="Kikuchi A."/>
            <person name="Pumkaeo P."/>
            <person name="Hirai H."/>
            <person name="Tokuyama S."/>
            <person name="Kawagishi H."/>
        </authorList>
    </citation>
    <scope>NUCLEOTIDE SEQUENCE</scope>
    <source>
        <strain evidence="3">CH-1</strain>
    </source>
</reference>
<dbReference type="PANTHER" id="PTHR41534:SF2">
    <property type="entry name" value="3-PHENYLPROPIONATE_CINNAMIC ACID DIOXYGENASE SUBUNIT BETA"/>
    <property type="match status" value="1"/>
</dbReference>
<dbReference type="InterPro" id="IPR032710">
    <property type="entry name" value="NTF2-like_dom_sf"/>
</dbReference>
<reference evidence="3" key="2">
    <citation type="journal article" date="2017" name="Genome Announc.">
        <title>High-Quality Draft Genome Sequence of Burkholderia contaminans CH-1, a Gram-Negative Bacterium That Metabolizes 2-Azahypoxanthine, a Plant Growth-Regulating Compound.</title>
        <authorList>
            <person name="Choi J.-H."/>
            <person name="Sugiura H."/>
            <person name="Moriuchi R."/>
            <person name="Kawagishi H."/>
            <person name="Dohra H."/>
        </authorList>
    </citation>
    <scope>NUCLEOTIDE SEQUENCE</scope>
    <source>
        <strain evidence="3">CH-1</strain>
    </source>
</reference>
<dbReference type="GO" id="GO:0019380">
    <property type="term" value="P:3-phenylpropionate catabolic process"/>
    <property type="evidence" value="ECO:0007669"/>
    <property type="project" value="TreeGrafter"/>
</dbReference>
<dbReference type="GeneID" id="93195528"/>
<sequence>MSTSTNSFIKNFATEAVVHTVSQFLGYEAMLLDERRFWDWFALLDDEIVYQIPLRSVREFGKDEFPANAWRQRDDKAMMETRIKRLFTGSAWAEDPPSRTVRMVGSLLVEASDDPNIVAVNSAVTLYRHRAQDERSDLIAARRRDRIRLTENGPRLLARTVILADTVLTTPNLGVIL</sequence>
<dbReference type="RefSeq" id="WP_082139451.1">
    <property type="nucleotide sequence ID" value="NZ_AP018359.1"/>
</dbReference>
<reference evidence="5 7" key="4">
    <citation type="submission" date="2021-03" db="EMBL/GenBank/DDBJ databases">
        <title>Clinical course, treatment and visual outcome of an outbreak of Burkholderia contaminans endophthalmitis following cataract surgery.</title>
        <authorList>
            <person name="Lind C."/>
            <person name="Olsen K."/>
            <person name="Angelsen N.K."/>
            <person name="Krefting E.A."/>
            <person name="Fossen K."/>
            <person name="Gravningen K."/>
            <person name="Depoorter E."/>
            <person name="Vandamme P."/>
            <person name="Bertelsen G."/>
        </authorList>
    </citation>
    <scope>NUCLEOTIDE SEQUENCE [LARGE SCALE GENOMIC DNA]</scope>
    <source>
        <strain evidence="5 7">51242556</strain>
    </source>
</reference>
<dbReference type="InterPro" id="IPR000391">
    <property type="entry name" value="Rng_hydr_dOase-bsu"/>
</dbReference>
<evidence type="ECO:0000313" key="6">
    <source>
        <dbReference type="EMBL" id="WFN22700.1"/>
    </source>
</evidence>
<dbReference type="CDD" id="cd00667">
    <property type="entry name" value="ring_hydroxylating_dioxygenases_beta"/>
    <property type="match status" value="1"/>
</dbReference>
<dbReference type="Pfam" id="PF00866">
    <property type="entry name" value="Ring_hydroxyl_B"/>
    <property type="match status" value="1"/>
</dbReference>
<evidence type="ECO:0000313" key="4">
    <source>
        <dbReference type="EMBL" id="MBK1935192.1"/>
    </source>
</evidence>
<dbReference type="EMBL" id="AP018359">
    <property type="protein sequence ID" value="BBA43854.1"/>
    <property type="molecule type" value="Genomic_DNA"/>
</dbReference>
<dbReference type="SUPFAM" id="SSF54427">
    <property type="entry name" value="NTF2-like"/>
    <property type="match status" value="1"/>
</dbReference>
<dbReference type="OrthoDB" id="7062869at2"/>
<keyword evidence="7" id="KW-1185">Reference proteome</keyword>
<dbReference type="Proteomes" id="UP000611459">
    <property type="component" value="Unassembled WGS sequence"/>
</dbReference>
<dbReference type="EMBL" id="CP090642">
    <property type="protein sequence ID" value="WFN22700.1"/>
    <property type="molecule type" value="Genomic_DNA"/>
</dbReference>
<organism evidence="3">
    <name type="scientific">Burkholderia contaminans</name>
    <dbReference type="NCBI Taxonomy" id="488447"/>
    <lineage>
        <taxon>Bacteria</taxon>
        <taxon>Pseudomonadati</taxon>
        <taxon>Pseudomonadota</taxon>
        <taxon>Betaproteobacteria</taxon>
        <taxon>Burkholderiales</taxon>
        <taxon>Burkholderiaceae</taxon>
        <taxon>Burkholderia</taxon>
        <taxon>Burkholderia cepacia complex</taxon>
    </lineage>
</organism>
<dbReference type="EMBL" id="JAENIB010000027">
    <property type="protein sequence ID" value="MBK1935192.1"/>
    <property type="molecule type" value="Genomic_DNA"/>
</dbReference>
<dbReference type="AlphaFoldDB" id="A0A250LGZ8"/>
<dbReference type="EMBL" id="JAGEMX010000020">
    <property type="protein sequence ID" value="MBO1834656.1"/>
    <property type="molecule type" value="Genomic_DNA"/>
</dbReference>
<comment type="similarity">
    <text evidence="1">Belongs to the bacterial ring-hydroxylating dioxygenase beta subunit family.</text>
</comment>
<dbReference type="Gene3D" id="3.10.450.50">
    <property type="match status" value="1"/>
</dbReference>
<evidence type="ECO:0000313" key="7">
    <source>
        <dbReference type="Proteomes" id="UP000664048"/>
    </source>
</evidence>
<name>A0A250LGZ8_9BURK</name>
<gene>
    <name evidence="3" type="ORF">BCCH1_63560</name>
    <name evidence="5" type="ORF">J4M89_35275</name>
    <name evidence="4" type="ORF">JIN94_35435</name>
    <name evidence="6" type="ORF">LXE91_32530</name>
</gene>
<dbReference type="Proteomes" id="UP001220209">
    <property type="component" value="Chromosome 3"/>
</dbReference>
<keyword evidence="2" id="KW-0560">Oxidoreductase</keyword>
<evidence type="ECO:0000256" key="1">
    <source>
        <dbReference type="ARBA" id="ARBA00009570"/>
    </source>
</evidence>
<keyword evidence="3" id="KW-0223">Dioxygenase</keyword>
<dbReference type="GO" id="GO:0051213">
    <property type="term" value="F:dioxygenase activity"/>
    <property type="evidence" value="ECO:0007669"/>
    <property type="project" value="UniProtKB-KW"/>
</dbReference>
<protein>
    <submittedName>
        <fullName evidence="4">Aromatic-ring-hydroxylating dioxygenase subunit beta</fullName>
    </submittedName>
    <submittedName>
        <fullName evidence="3">Hypothetical biphenyl dioxygenase beta subunit</fullName>
    </submittedName>
</protein>